<evidence type="ECO:0000256" key="1">
    <source>
        <dbReference type="ARBA" id="ARBA00004123"/>
    </source>
</evidence>
<feature type="domain" description="C2H2-type" evidence="11">
    <location>
        <begin position="620"/>
        <end position="650"/>
    </location>
</feature>
<gene>
    <name evidence="12" type="ORF">B0H66DRAFT_63087</name>
</gene>
<keyword evidence="4" id="KW-0862">Zinc</keyword>
<keyword evidence="2" id="KW-0479">Metal-binding</keyword>
<comment type="subcellular location">
    <subcellularLocation>
        <location evidence="1">Nucleus</location>
    </subcellularLocation>
</comment>
<evidence type="ECO:0000256" key="2">
    <source>
        <dbReference type="ARBA" id="ARBA00022723"/>
    </source>
</evidence>
<dbReference type="GO" id="GO:0005634">
    <property type="term" value="C:nucleus"/>
    <property type="evidence" value="ECO:0007669"/>
    <property type="project" value="UniProtKB-SubCell"/>
</dbReference>
<keyword evidence="7" id="KW-0539">Nucleus</keyword>
<reference evidence="12" key="2">
    <citation type="submission" date="2023-06" db="EMBL/GenBank/DDBJ databases">
        <authorList>
            <consortium name="Lawrence Berkeley National Laboratory"/>
            <person name="Haridas S."/>
            <person name="Hensen N."/>
            <person name="Bonometti L."/>
            <person name="Westerberg I."/>
            <person name="Brannstrom I.O."/>
            <person name="Guillou S."/>
            <person name="Cros-Aarteil S."/>
            <person name="Calhoun S."/>
            <person name="Kuo A."/>
            <person name="Mondo S."/>
            <person name="Pangilinan J."/>
            <person name="Riley R."/>
            <person name="Labutti K."/>
            <person name="Andreopoulos B."/>
            <person name="Lipzen A."/>
            <person name="Chen C."/>
            <person name="Yanf M."/>
            <person name="Daum C."/>
            <person name="Ng V."/>
            <person name="Clum A."/>
            <person name="Steindorff A."/>
            <person name="Ohm R."/>
            <person name="Martin F."/>
            <person name="Silar P."/>
            <person name="Natvig D."/>
            <person name="Lalanne C."/>
            <person name="Gautier V."/>
            <person name="Ament-Velasquez S.L."/>
            <person name="Kruys A."/>
            <person name="Hutchinson M.I."/>
            <person name="Powell A.J."/>
            <person name="Barry K."/>
            <person name="Miller A.N."/>
            <person name="Grigoriev I.V."/>
            <person name="Debuchy R."/>
            <person name="Gladieux P."/>
            <person name="Thoren M.H."/>
            <person name="Johannesson H."/>
        </authorList>
    </citation>
    <scope>NUCLEOTIDE SEQUENCE</scope>
    <source>
        <strain evidence="12">CBS 118394</strain>
    </source>
</reference>
<reference evidence="12" key="1">
    <citation type="journal article" date="2023" name="Mol. Phylogenet. Evol.">
        <title>Genome-scale phylogeny and comparative genomics of the fungal order Sordariales.</title>
        <authorList>
            <person name="Hensen N."/>
            <person name="Bonometti L."/>
            <person name="Westerberg I."/>
            <person name="Brannstrom I.O."/>
            <person name="Guillou S."/>
            <person name="Cros-Aarteil S."/>
            <person name="Calhoun S."/>
            <person name="Haridas S."/>
            <person name="Kuo A."/>
            <person name="Mondo S."/>
            <person name="Pangilinan J."/>
            <person name="Riley R."/>
            <person name="LaButti K."/>
            <person name="Andreopoulos B."/>
            <person name="Lipzen A."/>
            <person name="Chen C."/>
            <person name="Yan M."/>
            <person name="Daum C."/>
            <person name="Ng V."/>
            <person name="Clum A."/>
            <person name="Steindorff A."/>
            <person name="Ohm R.A."/>
            <person name="Martin F."/>
            <person name="Silar P."/>
            <person name="Natvig D.O."/>
            <person name="Lalanne C."/>
            <person name="Gautier V."/>
            <person name="Ament-Velasquez S.L."/>
            <person name="Kruys A."/>
            <person name="Hutchinson M.I."/>
            <person name="Powell A.J."/>
            <person name="Barry K."/>
            <person name="Miller A.N."/>
            <person name="Grigoriev I.V."/>
            <person name="Debuchy R."/>
            <person name="Gladieux P."/>
            <person name="Hiltunen Thoren M."/>
            <person name="Johannesson H."/>
        </authorList>
    </citation>
    <scope>NUCLEOTIDE SEQUENCE</scope>
    <source>
        <strain evidence="12">CBS 118394</strain>
    </source>
</reference>
<evidence type="ECO:0000256" key="10">
    <source>
        <dbReference type="SAM" id="Phobius"/>
    </source>
</evidence>
<organism evidence="12 13">
    <name type="scientific">Apodospora peruviana</name>
    <dbReference type="NCBI Taxonomy" id="516989"/>
    <lineage>
        <taxon>Eukaryota</taxon>
        <taxon>Fungi</taxon>
        <taxon>Dikarya</taxon>
        <taxon>Ascomycota</taxon>
        <taxon>Pezizomycotina</taxon>
        <taxon>Sordariomycetes</taxon>
        <taxon>Sordariomycetidae</taxon>
        <taxon>Sordariales</taxon>
        <taxon>Lasiosphaeriaceae</taxon>
        <taxon>Apodospora</taxon>
    </lineage>
</organism>
<evidence type="ECO:0000256" key="4">
    <source>
        <dbReference type="ARBA" id="ARBA00022833"/>
    </source>
</evidence>
<dbReference type="GO" id="GO:0006357">
    <property type="term" value="P:regulation of transcription by RNA polymerase II"/>
    <property type="evidence" value="ECO:0007669"/>
    <property type="project" value="TreeGrafter"/>
</dbReference>
<evidence type="ECO:0000256" key="6">
    <source>
        <dbReference type="ARBA" id="ARBA00023163"/>
    </source>
</evidence>
<feature type="region of interest" description="Disordered" evidence="9">
    <location>
        <begin position="326"/>
        <end position="345"/>
    </location>
</feature>
<feature type="domain" description="C2H2-type" evidence="11">
    <location>
        <begin position="594"/>
        <end position="621"/>
    </location>
</feature>
<evidence type="ECO:0000313" key="13">
    <source>
        <dbReference type="Proteomes" id="UP001283341"/>
    </source>
</evidence>
<dbReference type="AlphaFoldDB" id="A0AAE0ISZ6"/>
<evidence type="ECO:0000313" key="12">
    <source>
        <dbReference type="EMBL" id="KAK3330460.1"/>
    </source>
</evidence>
<keyword evidence="3 8" id="KW-0863">Zinc-finger</keyword>
<feature type="region of interest" description="Disordered" evidence="9">
    <location>
        <begin position="543"/>
        <end position="587"/>
    </location>
</feature>
<dbReference type="GO" id="GO:0008270">
    <property type="term" value="F:zinc ion binding"/>
    <property type="evidence" value="ECO:0007669"/>
    <property type="project" value="UniProtKB-KW"/>
</dbReference>
<evidence type="ECO:0000256" key="8">
    <source>
        <dbReference type="PROSITE-ProRule" id="PRU00042"/>
    </source>
</evidence>
<keyword evidence="5" id="KW-0805">Transcription regulation</keyword>
<feature type="transmembrane region" description="Helical" evidence="10">
    <location>
        <begin position="20"/>
        <end position="45"/>
    </location>
</feature>
<dbReference type="SUPFAM" id="SSF57667">
    <property type="entry name" value="beta-beta-alpha zinc fingers"/>
    <property type="match status" value="1"/>
</dbReference>
<feature type="region of interest" description="Disordered" evidence="9">
    <location>
        <begin position="681"/>
        <end position="702"/>
    </location>
</feature>
<comment type="caution">
    <text evidence="12">The sequence shown here is derived from an EMBL/GenBank/DDBJ whole genome shotgun (WGS) entry which is preliminary data.</text>
</comment>
<feature type="compositionally biased region" description="Basic residues" evidence="9">
    <location>
        <begin position="260"/>
        <end position="277"/>
    </location>
</feature>
<feature type="region of interest" description="Disordered" evidence="9">
    <location>
        <begin position="174"/>
        <end position="208"/>
    </location>
</feature>
<dbReference type="PROSITE" id="PS50157">
    <property type="entry name" value="ZINC_FINGER_C2H2_2"/>
    <property type="match status" value="2"/>
</dbReference>
<dbReference type="InterPro" id="IPR051061">
    <property type="entry name" value="Zinc_finger_trans_reg"/>
</dbReference>
<feature type="region of interest" description="Disordered" evidence="9">
    <location>
        <begin position="223"/>
        <end position="296"/>
    </location>
</feature>
<keyword evidence="13" id="KW-1185">Reference proteome</keyword>
<dbReference type="EMBL" id="JAUEDM010000001">
    <property type="protein sequence ID" value="KAK3330460.1"/>
    <property type="molecule type" value="Genomic_DNA"/>
</dbReference>
<evidence type="ECO:0000256" key="7">
    <source>
        <dbReference type="ARBA" id="ARBA00023242"/>
    </source>
</evidence>
<evidence type="ECO:0000256" key="5">
    <source>
        <dbReference type="ARBA" id="ARBA00023015"/>
    </source>
</evidence>
<accession>A0AAE0ISZ6</accession>
<dbReference type="Gene3D" id="3.30.160.60">
    <property type="entry name" value="Classic Zinc Finger"/>
    <property type="match status" value="1"/>
</dbReference>
<proteinExistence type="predicted"/>
<keyword evidence="10" id="KW-1133">Transmembrane helix</keyword>
<evidence type="ECO:0000256" key="9">
    <source>
        <dbReference type="SAM" id="MobiDB-lite"/>
    </source>
</evidence>
<evidence type="ECO:0000259" key="11">
    <source>
        <dbReference type="PROSITE" id="PS50157"/>
    </source>
</evidence>
<protein>
    <recommendedName>
        <fullName evidence="11">C2H2-type domain-containing protein</fullName>
    </recommendedName>
</protein>
<evidence type="ECO:0000256" key="3">
    <source>
        <dbReference type="ARBA" id="ARBA00022771"/>
    </source>
</evidence>
<dbReference type="PANTHER" id="PTHR46179">
    <property type="entry name" value="ZINC FINGER PROTEIN"/>
    <property type="match status" value="1"/>
</dbReference>
<keyword evidence="6" id="KW-0804">Transcription</keyword>
<keyword evidence="10" id="KW-0472">Membrane</keyword>
<dbReference type="SMART" id="SM00355">
    <property type="entry name" value="ZnF_C2H2"/>
    <property type="match status" value="3"/>
</dbReference>
<dbReference type="Proteomes" id="UP001283341">
    <property type="component" value="Unassembled WGS sequence"/>
</dbReference>
<dbReference type="PANTHER" id="PTHR46179:SF13">
    <property type="entry name" value="C2H2-TYPE DOMAIN-CONTAINING PROTEIN"/>
    <property type="match status" value="1"/>
</dbReference>
<sequence length="702" mass="76388">MTTLFSARSVIAARSSSLSGGVIAGAVVGSVVGAVLIILCLYPFVVRARRRRLNQDGDSALQAELGQSLGGPLSSHDPPMEDISKRLTTDYLVPGPDASFPPSATNGHPPINGSATDTGHDFYHKVASYQKPLQPPVLPLNVSIHQGLPSPISAPVSPTSRFDTLTRQAIQGGQAFPSSVPVDPAPPSTDPPARSRSGFGSIGTIGTVGKDSTRELSLVDSYGPAARDITPNGMTAEPDSIDHQSSHHHFPHIPESIRSFIHRRTSGHRRRDSRRSTHGTDGTRSPSIITTEALPPAELAQPVFDIDFEARGEAWSYYHPYLSNEPQDTQIPASSAPPPAATSSAAGLTVIPPAHVPFTAPLSPVSPAQQAPTSGVPGRFMTTRPVVDEPDAISPDSDKTVTPKDHLKFFSRQSSLLGNGKRLPGEGLPRTDSLPIQTIVSDIPSPPLQLTAGPSGNPMDLMKPTNDAESAWRVEQELIKMENSPPPESVPTTILPTVDEHPDVKPKPSLHLEEYQSPPDIEVNGEEIEDFDMLDFLASQDNIDHSDWSTPPPLSDLSASNTPDTRLTEPYTASPSPRSDFDRNGQLGTSPRAFACDQCHRVFDQIHKLNHHKRYHDRPHECPHPPCVMRFGTKTHLARHVNDKHRKTRKFYCTQQDCPYSRSGGKSFPRKDNWRRHMMNKHHITPDSDPGPQFVDDLMDGT</sequence>
<dbReference type="InterPro" id="IPR036236">
    <property type="entry name" value="Znf_C2H2_sf"/>
</dbReference>
<keyword evidence="10" id="KW-0812">Transmembrane</keyword>
<name>A0AAE0ISZ6_9PEZI</name>
<dbReference type="PROSITE" id="PS00028">
    <property type="entry name" value="ZINC_FINGER_C2H2_1"/>
    <property type="match status" value="2"/>
</dbReference>
<dbReference type="InterPro" id="IPR013087">
    <property type="entry name" value="Znf_C2H2_type"/>
</dbReference>
<feature type="compositionally biased region" description="Polar residues" evidence="9">
    <location>
        <begin position="557"/>
        <end position="577"/>
    </location>
</feature>